<organism evidence="1 2">
    <name type="scientific">Elaeophora elaphi</name>
    <dbReference type="NCBI Taxonomy" id="1147741"/>
    <lineage>
        <taxon>Eukaryota</taxon>
        <taxon>Metazoa</taxon>
        <taxon>Ecdysozoa</taxon>
        <taxon>Nematoda</taxon>
        <taxon>Chromadorea</taxon>
        <taxon>Rhabditida</taxon>
        <taxon>Spirurina</taxon>
        <taxon>Spiruromorpha</taxon>
        <taxon>Filarioidea</taxon>
        <taxon>Onchocercidae</taxon>
        <taxon>Elaeophora</taxon>
    </lineage>
</organism>
<protein>
    <submittedName>
        <fullName evidence="2">Uncharacterized protein</fullName>
    </submittedName>
</protein>
<evidence type="ECO:0000313" key="2">
    <source>
        <dbReference type="WBParaSite" id="EEL_0000321601-mRNA-1"/>
    </source>
</evidence>
<accession>A0A0R3RP05</accession>
<reference evidence="2" key="1">
    <citation type="submission" date="2017-02" db="UniProtKB">
        <authorList>
            <consortium name="WormBaseParasite"/>
        </authorList>
    </citation>
    <scope>IDENTIFICATION</scope>
</reference>
<dbReference type="WBParaSite" id="EEL_0000321601-mRNA-1">
    <property type="protein sequence ID" value="EEL_0000321601-mRNA-1"/>
    <property type="gene ID" value="EEL_0000321601"/>
</dbReference>
<evidence type="ECO:0000313" key="1">
    <source>
        <dbReference type="Proteomes" id="UP000050640"/>
    </source>
</evidence>
<sequence length="119" mass="13459">GKVPKIFRKRAEIDAKDANEIDNEELTCRNGVIMRRDSKKTRFSTAISFIEINCTGDEINKNDQSITPNALLLSASEDEKKYIAENDETIITNNSNQTTIPLVLMDTKELESKKGRIKL</sequence>
<name>A0A0R3RP05_9BILA</name>
<keyword evidence="1" id="KW-1185">Reference proteome</keyword>
<proteinExistence type="predicted"/>
<dbReference type="AlphaFoldDB" id="A0A0R3RP05"/>
<dbReference type="Proteomes" id="UP000050640">
    <property type="component" value="Unplaced"/>
</dbReference>